<protein>
    <submittedName>
        <fullName evidence="2">Uncharacterized protein</fullName>
    </submittedName>
</protein>
<feature type="transmembrane region" description="Helical" evidence="1">
    <location>
        <begin position="102"/>
        <end position="125"/>
    </location>
</feature>
<dbReference type="HOGENOM" id="CLU_1714661_0_0_1"/>
<proteinExistence type="predicted"/>
<accession>A0A0C3QK30</accession>
<sequence>MVFTSGLLLAANVNLLGTGELSEATWTLGLASVCCSLMSIVWGLLCMWVLRPPTNLRELTLSRRRWGFQLMFSAPSAFCGASTVFFFVAIGTWVLLDVKRGAGGFVPVLMMVAVLVTNGLACFWLGGVDWNSIPATIDSGLRYYNELEYNTAS</sequence>
<organism evidence="2 3">
    <name type="scientific">Tulasnella calospora MUT 4182</name>
    <dbReference type="NCBI Taxonomy" id="1051891"/>
    <lineage>
        <taxon>Eukaryota</taxon>
        <taxon>Fungi</taxon>
        <taxon>Dikarya</taxon>
        <taxon>Basidiomycota</taxon>
        <taxon>Agaricomycotina</taxon>
        <taxon>Agaricomycetes</taxon>
        <taxon>Cantharellales</taxon>
        <taxon>Tulasnellaceae</taxon>
        <taxon>Tulasnella</taxon>
    </lineage>
</organism>
<evidence type="ECO:0000313" key="2">
    <source>
        <dbReference type="EMBL" id="KIO26664.1"/>
    </source>
</evidence>
<feature type="transmembrane region" description="Helical" evidence="1">
    <location>
        <begin position="25"/>
        <end position="50"/>
    </location>
</feature>
<keyword evidence="3" id="KW-1185">Reference proteome</keyword>
<reference evidence="3" key="2">
    <citation type="submission" date="2015-01" db="EMBL/GenBank/DDBJ databases">
        <title>Evolutionary Origins and Diversification of the Mycorrhizal Mutualists.</title>
        <authorList>
            <consortium name="DOE Joint Genome Institute"/>
            <consortium name="Mycorrhizal Genomics Consortium"/>
            <person name="Kohler A."/>
            <person name="Kuo A."/>
            <person name="Nagy L.G."/>
            <person name="Floudas D."/>
            <person name="Copeland A."/>
            <person name="Barry K.W."/>
            <person name="Cichocki N."/>
            <person name="Veneault-Fourrey C."/>
            <person name="LaButti K."/>
            <person name="Lindquist E.A."/>
            <person name="Lipzen A."/>
            <person name="Lundell T."/>
            <person name="Morin E."/>
            <person name="Murat C."/>
            <person name="Riley R."/>
            <person name="Ohm R."/>
            <person name="Sun H."/>
            <person name="Tunlid A."/>
            <person name="Henrissat B."/>
            <person name="Grigoriev I.V."/>
            <person name="Hibbett D.S."/>
            <person name="Martin F."/>
        </authorList>
    </citation>
    <scope>NUCLEOTIDE SEQUENCE [LARGE SCALE GENOMIC DNA]</scope>
    <source>
        <strain evidence="3">MUT 4182</strain>
    </source>
</reference>
<name>A0A0C3QK30_9AGAM</name>
<feature type="transmembrane region" description="Helical" evidence="1">
    <location>
        <begin position="70"/>
        <end position="96"/>
    </location>
</feature>
<keyword evidence="1" id="KW-0472">Membrane</keyword>
<keyword evidence="1" id="KW-0812">Transmembrane</keyword>
<reference evidence="2 3" key="1">
    <citation type="submission" date="2014-04" db="EMBL/GenBank/DDBJ databases">
        <authorList>
            <consortium name="DOE Joint Genome Institute"/>
            <person name="Kuo A."/>
            <person name="Girlanda M."/>
            <person name="Perotto S."/>
            <person name="Kohler A."/>
            <person name="Nagy L.G."/>
            <person name="Floudas D."/>
            <person name="Copeland A."/>
            <person name="Barry K.W."/>
            <person name="Cichocki N."/>
            <person name="Veneault-Fourrey C."/>
            <person name="LaButti K."/>
            <person name="Lindquist E.A."/>
            <person name="Lipzen A."/>
            <person name="Lundell T."/>
            <person name="Morin E."/>
            <person name="Murat C."/>
            <person name="Sun H."/>
            <person name="Tunlid A."/>
            <person name="Henrissat B."/>
            <person name="Grigoriev I.V."/>
            <person name="Hibbett D.S."/>
            <person name="Martin F."/>
            <person name="Nordberg H.P."/>
            <person name="Cantor M.N."/>
            <person name="Hua S.X."/>
        </authorList>
    </citation>
    <scope>NUCLEOTIDE SEQUENCE [LARGE SCALE GENOMIC DNA]</scope>
    <source>
        <strain evidence="2 3">MUT 4182</strain>
    </source>
</reference>
<dbReference type="Proteomes" id="UP000054248">
    <property type="component" value="Unassembled WGS sequence"/>
</dbReference>
<dbReference type="EMBL" id="KN823021">
    <property type="protein sequence ID" value="KIO26664.1"/>
    <property type="molecule type" value="Genomic_DNA"/>
</dbReference>
<evidence type="ECO:0000256" key="1">
    <source>
        <dbReference type="SAM" id="Phobius"/>
    </source>
</evidence>
<gene>
    <name evidence="2" type="ORF">M407DRAFT_243651</name>
</gene>
<dbReference type="AlphaFoldDB" id="A0A0C3QK30"/>
<evidence type="ECO:0000313" key="3">
    <source>
        <dbReference type="Proteomes" id="UP000054248"/>
    </source>
</evidence>
<keyword evidence="1" id="KW-1133">Transmembrane helix</keyword>
<dbReference type="OrthoDB" id="3213477at2759"/>